<protein>
    <recommendedName>
        <fullName evidence="4 5">Kynureninase</fullName>
        <ecNumber evidence="4 5">3.7.1.3</ecNumber>
    </recommendedName>
    <alternativeName>
        <fullName evidence="4">L-kynurenine hydrolase</fullName>
    </alternativeName>
</protein>
<dbReference type="Pfam" id="PF00266">
    <property type="entry name" value="Aminotran_5"/>
    <property type="match status" value="1"/>
</dbReference>
<reference evidence="7 8" key="1">
    <citation type="submission" date="2015-09" db="EMBL/GenBank/DDBJ databases">
        <title>Sorangium comparison.</title>
        <authorList>
            <person name="Zaburannyi N."/>
            <person name="Bunk B."/>
            <person name="Overmann J."/>
            <person name="Mueller R."/>
        </authorList>
    </citation>
    <scope>NUCLEOTIDE SEQUENCE [LARGE SCALE GENOMIC DNA]</scope>
    <source>
        <strain evidence="7 8">So ceGT47</strain>
    </source>
</reference>
<dbReference type="AlphaFoldDB" id="A0A4P2PZK9"/>
<evidence type="ECO:0000256" key="3">
    <source>
        <dbReference type="ARBA" id="ARBA00022898"/>
    </source>
</evidence>
<dbReference type="SUPFAM" id="SSF53383">
    <property type="entry name" value="PLP-dependent transferases"/>
    <property type="match status" value="1"/>
</dbReference>
<evidence type="ECO:0000256" key="1">
    <source>
        <dbReference type="ARBA" id="ARBA00022642"/>
    </source>
</evidence>
<dbReference type="GO" id="GO:0019441">
    <property type="term" value="P:L-tryptophan catabolic process to kynurenine"/>
    <property type="evidence" value="ECO:0007669"/>
    <property type="project" value="TreeGrafter"/>
</dbReference>
<dbReference type="GO" id="GO:0030170">
    <property type="term" value="F:pyridoxal phosphate binding"/>
    <property type="evidence" value="ECO:0007669"/>
    <property type="project" value="UniProtKB-UniRule"/>
</dbReference>
<evidence type="ECO:0000256" key="4">
    <source>
        <dbReference type="HAMAP-Rule" id="MF_01970"/>
    </source>
</evidence>
<comment type="caution">
    <text evidence="4">Lacks conserved residue(s) required for the propagation of feature annotation.</text>
</comment>
<evidence type="ECO:0000313" key="8">
    <source>
        <dbReference type="Proteomes" id="UP000295781"/>
    </source>
</evidence>
<dbReference type="GO" id="GO:0019805">
    <property type="term" value="P:quinolinate biosynthetic process"/>
    <property type="evidence" value="ECO:0007669"/>
    <property type="project" value="UniProtKB-UniRule"/>
</dbReference>
<feature type="domain" description="Aminotransferase class V" evidence="6">
    <location>
        <begin position="306"/>
        <end position="563"/>
    </location>
</feature>
<dbReference type="UniPathway" id="UPA00334">
    <property type="reaction ID" value="UER00455"/>
</dbReference>
<dbReference type="InterPro" id="IPR015421">
    <property type="entry name" value="PyrdxlP-dep_Trfase_major"/>
</dbReference>
<gene>
    <name evidence="4" type="primary">kynU</name>
    <name evidence="7" type="ORF">SOCEGT47_024410</name>
</gene>
<dbReference type="GO" id="GO:0009435">
    <property type="term" value="P:NAD+ biosynthetic process"/>
    <property type="evidence" value="ECO:0007669"/>
    <property type="project" value="UniProtKB-UniRule"/>
</dbReference>
<comment type="pathway">
    <text evidence="4">Cofactor biosynthesis; NAD(+) biosynthesis; quinolinate from L-kynurenine: step 2/3.</text>
</comment>
<feature type="binding site" evidence="4">
    <location>
        <position position="257"/>
    </location>
    <ligand>
        <name>pyridoxal 5'-phosphate</name>
        <dbReference type="ChEBI" id="CHEBI:597326"/>
    </ligand>
</feature>
<dbReference type="GO" id="GO:0030429">
    <property type="term" value="F:kynureninase activity"/>
    <property type="evidence" value="ECO:0007669"/>
    <property type="project" value="UniProtKB-UniRule"/>
</dbReference>
<comment type="function">
    <text evidence="4">Catalyzes the cleavage of L-kynurenine (L-Kyn) and L-3-hydroxykynurenine (L-3OHKyn) into anthranilic acid (AA) and 3-hydroxyanthranilic acid (3-OHAA), respectively.</text>
</comment>
<keyword evidence="3 4" id="KW-0663">Pyridoxal phosphate</keyword>
<comment type="similarity">
    <text evidence="4">Belongs to the kynureninase family.</text>
</comment>
<keyword evidence="1 4" id="KW-0662">Pyridine nucleotide biosynthesis</keyword>
<dbReference type="EMBL" id="CP012670">
    <property type="protein sequence ID" value="AUX21943.1"/>
    <property type="molecule type" value="Genomic_DNA"/>
</dbReference>
<dbReference type="Gene3D" id="3.30.530.20">
    <property type="match status" value="1"/>
</dbReference>
<feature type="binding site" evidence="4">
    <location>
        <position position="425"/>
    </location>
    <ligand>
        <name>pyridoxal 5'-phosphate</name>
        <dbReference type="ChEBI" id="CHEBI:597326"/>
    </ligand>
</feature>
<feature type="binding site" evidence="4">
    <location>
        <position position="372"/>
    </location>
    <ligand>
        <name>pyridoxal 5'-phosphate</name>
        <dbReference type="ChEBI" id="CHEBI:597326"/>
    </ligand>
</feature>
<name>A0A4P2PZK9_SORCE</name>
<dbReference type="EC" id="3.7.1.3" evidence="4 5"/>
<dbReference type="InterPro" id="IPR015422">
    <property type="entry name" value="PyrdxlP-dep_Trfase_small"/>
</dbReference>
<feature type="binding site" evidence="4">
    <location>
        <position position="369"/>
    </location>
    <ligand>
        <name>pyridoxal 5'-phosphate</name>
        <dbReference type="ChEBI" id="CHEBI:597326"/>
    </ligand>
</feature>
<evidence type="ECO:0000313" key="7">
    <source>
        <dbReference type="EMBL" id="AUX21943.1"/>
    </source>
</evidence>
<evidence type="ECO:0000259" key="6">
    <source>
        <dbReference type="Pfam" id="PF00266"/>
    </source>
</evidence>
<keyword evidence="2 4" id="KW-0378">Hydrolase</keyword>
<evidence type="ECO:0000256" key="2">
    <source>
        <dbReference type="ARBA" id="ARBA00022801"/>
    </source>
</evidence>
<dbReference type="GO" id="GO:0097053">
    <property type="term" value="P:L-kynurenine catabolic process"/>
    <property type="evidence" value="ECO:0007669"/>
    <property type="project" value="UniProtKB-UniRule"/>
</dbReference>
<comment type="catalytic activity">
    <reaction evidence="4">
        <text>3-hydroxy-L-kynurenine + H2O = 3-hydroxyanthranilate + L-alanine + H(+)</text>
        <dbReference type="Rhea" id="RHEA:25143"/>
        <dbReference type="ChEBI" id="CHEBI:15377"/>
        <dbReference type="ChEBI" id="CHEBI:15378"/>
        <dbReference type="ChEBI" id="CHEBI:36559"/>
        <dbReference type="ChEBI" id="CHEBI:57972"/>
        <dbReference type="ChEBI" id="CHEBI:58125"/>
    </reaction>
</comment>
<sequence>MHQSTHSIFIAAPTERVFAVVSDPAQLPRWAVHFCSSVRADGDALWATTPRGQVRFAMRTDRALGVVDFGHLGADGAWRYSPTRVMPAEGGAVFLYTFFRRPGISDERFEAMKREMEEELALLKQLAEGPAVGPARGEPMNSLAQEALTSPAWRERLEAARRRDAEHPLAALRGRFHLPPGPDGAEAAYFCGNGLGLLSTDAQAALAGALDQWRDLGFRAHFEAAPRWLDVDELLATRLAPIVGAAPEEVAVMGSVTANLHLLMRSFYRPTPERHALLLEPDAFPSDRYAVASQARLAGLDPAESVREIPVPAGRPYATTEDVIAYLSTRGHEIALVLLGGVNHFSGQAYDLERITRAAHAAGCLVGADLAHAIGNVALRLHDWDVDFAVWCHYKYLNADPGGVAGLFVHERHGRDPRLPRLAGWWGQRRETRLAMPDDFEPEVGAWGFRQSGPPIASLATLAGALGVFEEVGMERLIEKREALIAELLAHVDGLPRERVEVITPRGDRGGQISLRVRGKGSAEISRGLREHGVFVGTRGQDVVRIAVAPLYNSFEDVCRLSHALEKVMAADDG</sequence>
<dbReference type="InterPro" id="IPR000192">
    <property type="entry name" value="Aminotrans_V_dom"/>
</dbReference>
<dbReference type="GO" id="GO:0043420">
    <property type="term" value="P:anthranilate metabolic process"/>
    <property type="evidence" value="ECO:0007669"/>
    <property type="project" value="TreeGrafter"/>
</dbReference>
<dbReference type="SUPFAM" id="SSF55961">
    <property type="entry name" value="Bet v1-like"/>
    <property type="match status" value="1"/>
</dbReference>
<dbReference type="Gene3D" id="3.40.640.10">
    <property type="entry name" value="Type I PLP-dependent aspartate aminotransferase-like (Major domain)"/>
    <property type="match status" value="1"/>
</dbReference>
<dbReference type="RefSeq" id="WP_165373169.1">
    <property type="nucleotide sequence ID" value="NZ_CP012670.1"/>
</dbReference>
<feature type="modified residue" description="N6-(pyridoxal phosphate)lysine" evidence="4">
    <location>
        <position position="395"/>
    </location>
</feature>
<feature type="binding site" evidence="4">
    <location>
        <position position="394"/>
    </location>
    <ligand>
        <name>pyridoxal 5'-phosphate</name>
        <dbReference type="ChEBI" id="CHEBI:597326"/>
    </ligand>
</feature>
<dbReference type="NCBIfam" id="TIGR01814">
    <property type="entry name" value="kynureninase"/>
    <property type="match status" value="1"/>
</dbReference>
<comment type="cofactor">
    <cofactor evidence="4">
        <name>pyridoxal 5'-phosphate</name>
        <dbReference type="ChEBI" id="CHEBI:597326"/>
    </cofactor>
</comment>
<dbReference type="PANTHER" id="PTHR14084:SF0">
    <property type="entry name" value="KYNURENINASE"/>
    <property type="match status" value="1"/>
</dbReference>
<dbReference type="Proteomes" id="UP000295781">
    <property type="component" value="Chromosome"/>
</dbReference>
<dbReference type="Gene3D" id="3.90.1150.10">
    <property type="entry name" value="Aspartate Aminotransferase, domain 1"/>
    <property type="match status" value="1"/>
</dbReference>
<dbReference type="UniPathway" id="UPA00253">
    <property type="reaction ID" value="UER00329"/>
</dbReference>
<organism evidence="7 8">
    <name type="scientific">Sorangium cellulosum</name>
    <name type="common">Polyangium cellulosum</name>
    <dbReference type="NCBI Taxonomy" id="56"/>
    <lineage>
        <taxon>Bacteria</taxon>
        <taxon>Pseudomonadati</taxon>
        <taxon>Myxococcota</taxon>
        <taxon>Polyangia</taxon>
        <taxon>Polyangiales</taxon>
        <taxon>Polyangiaceae</taxon>
        <taxon>Sorangium</taxon>
    </lineage>
</organism>
<comment type="subunit">
    <text evidence="4">Homodimer.</text>
</comment>
<dbReference type="FunFam" id="3.40.640.10:FF:000031">
    <property type="entry name" value="Kynureninase"/>
    <property type="match status" value="1"/>
</dbReference>
<dbReference type="InterPro" id="IPR015424">
    <property type="entry name" value="PyrdxlP-dep_Trfase"/>
</dbReference>
<dbReference type="InterPro" id="IPR023393">
    <property type="entry name" value="START-like_dom_sf"/>
</dbReference>
<dbReference type="InterPro" id="IPR010111">
    <property type="entry name" value="Kynureninase"/>
</dbReference>
<accession>A0A4P2PZK9</accession>
<dbReference type="CDD" id="cd07812">
    <property type="entry name" value="SRPBCC"/>
    <property type="match status" value="1"/>
</dbReference>
<dbReference type="Pfam" id="PF10604">
    <property type="entry name" value="Polyketide_cyc2"/>
    <property type="match status" value="1"/>
</dbReference>
<comment type="catalytic activity">
    <reaction evidence="4">
        <text>L-kynurenine + H2O = anthranilate + L-alanine + H(+)</text>
        <dbReference type="Rhea" id="RHEA:16813"/>
        <dbReference type="ChEBI" id="CHEBI:15377"/>
        <dbReference type="ChEBI" id="CHEBI:15378"/>
        <dbReference type="ChEBI" id="CHEBI:16567"/>
        <dbReference type="ChEBI" id="CHEBI:57959"/>
        <dbReference type="ChEBI" id="CHEBI:57972"/>
        <dbReference type="EC" id="3.7.1.3"/>
    </reaction>
</comment>
<dbReference type="PANTHER" id="PTHR14084">
    <property type="entry name" value="KYNURENINASE"/>
    <property type="match status" value="1"/>
</dbReference>
<evidence type="ECO:0000256" key="5">
    <source>
        <dbReference type="NCBIfam" id="TIGR01814"/>
    </source>
</evidence>
<comment type="pathway">
    <text evidence="4">Amino-acid degradation; L-kynurenine degradation; L-alanine and anthranilate from L-kynurenine: step 1/1.</text>
</comment>
<proteinExistence type="inferred from homology"/>
<dbReference type="GO" id="GO:0005737">
    <property type="term" value="C:cytoplasm"/>
    <property type="evidence" value="ECO:0007669"/>
    <property type="project" value="UniProtKB-UniRule"/>
</dbReference>
<dbReference type="InterPro" id="IPR019587">
    <property type="entry name" value="Polyketide_cyclase/dehydratase"/>
</dbReference>
<feature type="binding site" evidence="4">
    <location>
        <begin position="284"/>
        <end position="287"/>
    </location>
    <ligand>
        <name>pyridoxal 5'-phosphate</name>
        <dbReference type="ChEBI" id="CHEBI:597326"/>
    </ligand>
</feature>
<dbReference type="HAMAP" id="MF_01970">
    <property type="entry name" value="Kynureninase"/>
    <property type="match status" value="1"/>
</dbReference>